<evidence type="ECO:0000256" key="4">
    <source>
        <dbReference type="ARBA" id="ARBA00022692"/>
    </source>
</evidence>
<dbReference type="InterPro" id="IPR036259">
    <property type="entry name" value="MFS_trans_sf"/>
</dbReference>
<dbReference type="PANTHER" id="PTHR43045">
    <property type="entry name" value="SHIKIMATE TRANSPORTER"/>
    <property type="match status" value="1"/>
</dbReference>
<evidence type="ECO:0000256" key="6">
    <source>
        <dbReference type="ARBA" id="ARBA00023136"/>
    </source>
</evidence>
<reference evidence="10" key="1">
    <citation type="submission" date="2017-05" db="EMBL/GenBank/DDBJ databases">
        <authorList>
            <person name="Macchi M."/>
            <person name="Festa S."/>
            <person name="Coppotelli B.M."/>
            <person name="Morelli I.S."/>
        </authorList>
    </citation>
    <scope>NUCLEOTIDE SEQUENCE [LARGE SCALE GENOMIC DNA]</scope>
    <source>
        <strain evidence="10">I</strain>
    </source>
</reference>
<evidence type="ECO:0000259" key="8">
    <source>
        <dbReference type="PROSITE" id="PS50850"/>
    </source>
</evidence>
<dbReference type="InterPro" id="IPR011701">
    <property type="entry name" value="MFS"/>
</dbReference>
<feature type="transmembrane region" description="Helical" evidence="7">
    <location>
        <begin position="76"/>
        <end position="94"/>
    </location>
</feature>
<keyword evidence="2" id="KW-0813">Transport</keyword>
<feature type="transmembrane region" description="Helical" evidence="7">
    <location>
        <begin position="225"/>
        <end position="252"/>
    </location>
</feature>
<gene>
    <name evidence="9" type="ORF">BWR60_10150</name>
</gene>
<feature type="transmembrane region" description="Helical" evidence="7">
    <location>
        <begin position="139"/>
        <end position="163"/>
    </location>
</feature>
<dbReference type="EMBL" id="NHON01000014">
    <property type="protein sequence ID" value="OWJ67345.1"/>
    <property type="molecule type" value="Genomic_DNA"/>
</dbReference>
<comment type="subcellular location">
    <subcellularLocation>
        <location evidence="1">Cell membrane</location>
        <topology evidence="1">Multi-pass membrane protein</topology>
    </subcellularLocation>
</comment>
<dbReference type="Gene3D" id="1.20.1250.20">
    <property type="entry name" value="MFS general substrate transporter like domains"/>
    <property type="match status" value="2"/>
</dbReference>
<keyword evidence="10" id="KW-1185">Reference proteome</keyword>
<dbReference type="PANTHER" id="PTHR43045:SF1">
    <property type="entry name" value="SHIKIMATE TRANSPORTER"/>
    <property type="match status" value="1"/>
</dbReference>
<evidence type="ECO:0000256" key="7">
    <source>
        <dbReference type="SAM" id="Phobius"/>
    </source>
</evidence>
<feature type="transmembrane region" description="Helical" evidence="7">
    <location>
        <begin position="387"/>
        <end position="411"/>
    </location>
</feature>
<evidence type="ECO:0000313" key="10">
    <source>
        <dbReference type="Proteomes" id="UP000196655"/>
    </source>
</evidence>
<dbReference type="GO" id="GO:0022857">
    <property type="term" value="F:transmembrane transporter activity"/>
    <property type="evidence" value="ECO:0007669"/>
    <property type="project" value="InterPro"/>
</dbReference>
<evidence type="ECO:0000256" key="2">
    <source>
        <dbReference type="ARBA" id="ARBA00022448"/>
    </source>
</evidence>
<protein>
    <submittedName>
        <fullName evidence="9">MFS transporter</fullName>
    </submittedName>
</protein>
<keyword evidence="4 7" id="KW-0812">Transmembrane</keyword>
<keyword evidence="3" id="KW-1003">Cell membrane</keyword>
<dbReference type="SUPFAM" id="SSF103473">
    <property type="entry name" value="MFS general substrate transporter"/>
    <property type="match status" value="1"/>
</dbReference>
<dbReference type="Pfam" id="PF07690">
    <property type="entry name" value="MFS_1"/>
    <property type="match status" value="1"/>
</dbReference>
<feature type="transmembrane region" description="Helical" evidence="7">
    <location>
        <begin position="175"/>
        <end position="194"/>
    </location>
</feature>
<keyword evidence="5 7" id="KW-1133">Transmembrane helix</keyword>
<feature type="transmembrane region" description="Helical" evidence="7">
    <location>
        <begin position="298"/>
        <end position="315"/>
    </location>
</feature>
<dbReference type="GO" id="GO:0005886">
    <property type="term" value="C:plasma membrane"/>
    <property type="evidence" value="ECO:0007669"/>
    <property type="project" value="UniProtKB-SubCell"/>
</dbReference>
<feature type="transmembrane region" description="Helical" evidence="7">
    <location>
        <begin position="39"/>
        <end position="64"/>
    </location>
</feature>
<evidence type="ECO:0000256" key="1">
    <source>
        <dbReference type="ARBA" id="ARBA00004651"/>
    </source>
</evidence>
<proteinExistence type="predicted"/>
<dbReference type="PROSITE" id="PS50850">
    <property type="entry name" value="MFS"/>
    <property type="match status" value="1"/>
</dbReference>
<feature type="domain" description="Major facilitator superfamily (MFS) profile" evidence="8">
    <location>
        <begin position="3"/>
        <end position="413"/>
    </location>
</feature>
<organism evidence="9 10">
    <name type="scientific">Inquilinus limosus</name>
    <dbReference type="NCBI Taxonomy" id="171674"/>
    <lineage>
        <taxon>Bacteria</taxon>
        <taxon>Pseudomonadati</taxon>
        <taxon>Pseudomonadota</taxon>
        <taxon>Alphaproteobacteria</taxon>
        <taxon>Rhodospirillales</taxon>
        <taxon>Rhodospirillaceae</taxon>
        <taxon>Inquilinus</taxon>
    </lineage>
</organism>
<dbReference type="InterPro" id="IPR020846">
    <property type="entry name" value="MFS_dom"/>
</dbReference>
<evidence type="ECO:0000313" key="9">
    <source>
        <dbReference type="EMBL" id="OWJ67345.1"/>
    </source>
</evidence>
<keyword evidence="6 7" id="KW-0472">Membrane</keyword>
<evidence type="ECO:0000256" key="3">
    <source>
        <dbReference type="ARBA" id="ARBA00022475"/>
    </source>
</evidence>
<dbReference type="OrthoDB" id="9783227at2"/>
<name>A0A211ZQ03_9PROT</name>
<dbReference type="Proteomes" id="UP000196655">
    <property type="component" value="Unassembled WGS sequence"/>
</dbReference>
<comment type="caution">
    <text evidence="9">The sequence shown here is derived from an EMBL/GenBank/DDBJ whole genome shotgun (WGS) entry which is preliminary data.</text>
</comment>
<evidence type="ECO:0000256" key="5">
    <source>
        <dbReference type="ARBA" id="ARBA00022989"/>
    </source>
</evidence>
<dbReference type="FunFam" id="1.20.1250.20:FF:000001">
    <property type="entry name" value="Dicarboxylate MFS transporter"/>
    <property type="match status" value="1"/>
</dbReference>
<feature type="transmembrane region" description="Helical" evidence="7">
    <location>
        <begin position="360"/>
        <end position="381"/>
    </location>
</feature>
<dbReference type="CDD" id="cd17369">
    <property type="entry name" value="MFS_ShiA_like"/>
    <property type="match status" value="1"/>
</dbReference>
<sequence>MRAAAAAFIGTAVEFYDFYVYGLAVPLALGPLFFPSDDPFLSTLAAFGTFAVGFIARPIGGVVFGHLGDRLGRKKLLVFTMLLMGFATIAIGCLPTYAQIGIWAPVLLIVLRILQGLATSGEWGGAVLMAGEHAPPKRVTFFASFAQLGSPAGLLLALLMFRAMTQLDHADFMAWGWRVPFLAGVVLLGVGFAIRASVKETPAFEAVVKQDERARMPVVEALRTAWYPILLAAGVSVLGTGGFFFTNVFMISYTTKYVGIPEQLILDCLLWVTVIQFLSQPVSALLAERIGEVRFLKLAAFLAILSPYPMFLLVGTGQPAAIVLGISLAIVTLSGVYAVMAGFLATAFPARLRYSCISMGYQLGVTVSAGGAPLLGAVIAQRYAGQWLPLALFFSLLALVTLVSVHVFMLWRRGYEVRQAQTQPA</sequence>
<accession>A0A211ZQ03</accession>
<feature type="transmembrane region" description="Helical" evidence="7">
    <location>
        <begin position="321"/>
        <end position="348"/>
    </location>
</feature>
<dbReference type="AlphaFoldDB" id="A0A211ZQ03"/>